<keyword evidence="5" id="KW-1185">Reference proteome</keyword>
<dbReference type="Gene3D" id="3.40.50.720">
    <property type="entry name" value="NAD(P)-binding Rossmann-like Domain"/>
    <property type="match status" value="2"/>
</dbReference>
<protein>
    <submittedName>
        <fullName evidence="4">3-oxoacyl-ACP reductase</fullName>
    </submittedName>
</protein>
<dbReference type="PANTHER" id="PTHR42760:SF78">
    <property type="entry name" value="3-OXOACYL-[ACYL-CARRIER-PROTEIN] REDUCTASE [NADH]"/>
    <property type="match status" value="1"/>
</dbReference>
<organism evidence="4 5">
    <name type="scientific">Nocardioides glacieisoli</name>
    <dbReference type="NCBI Taxonomy" id="1168730"/>
    <lineage>
        <taxon>Bacteria</taxon>
        <taxon>Bacillati</taxon>
        <taxon>Actinomycetota</taxon>
        <taxon>Actinomycetes</taxon>
        <taxon>Propionibacteriales</taxon>
        <taxon>Nocardioidaceae</taxon>
        <taxon>Nocardioides</taxon>
    </lineage>
</organism>
<dbReference type="RefSeq" id="WP_129475430.1">
    <property type="nucleotide sequence ID" value="NZ_SDWS01000004.1"/>
</dbReference>
<dbReference type="SUPFAM" id="SSF51735">
    <property type="entry name" value="NAD(P)-binding Rossmann-fold domains"/>
    <property type="match status" value="1"/>
</dbReference>
<comment type="similarity">
    <text evidence="1 2">Belongs to the short-chain dehydrogenases/reductases (SDR) family.</text>
</comment>
<dbReference type="SMART" id="SM00822">
    <property type="entry name" value="PKS_KR"/>
    <property type="match status" value="1"/>
</dbReference>
<dbReference type="PANTHER" id="PTHR42760">
    <property type="entry name" value="SHORT-CHAIN DEHYDROGENASES/REDUCTASES FAMILY MEMBER"/>
    <property type="match status" value="1"/>
</dbReference>
<dbReference type="FunFam" id="3.40.50.720:FF:000338">
    <property type="entry name" value="3-oxoacyl-ACP reductase FabG"/>
    <property type="match status" value="1"/>
</dbReference>
<reference evidence="4 5" key="1">
    <citation type="submission" date="2019-01" db="EMBL/GenBank/DDBJ databases">
        <title>Novel species of Nocardioides.</title>
        <authorList>
            <person name="Liu Q."/>
            <person name="Xin Y.-H."/>
        </authorList>
    </citation>
    <scope>NUCLEOTIDE SEQUENCE [LARGE SCALE GENOMIC DNA]</scope>
    <source>
        <strain evidence="4 5">HLT3-15</strain>
    </source>
</reference>
<dbReference type="Proteomes" id="UP000291838">
    <property type="component" value="Unassembled WGS sequence"/>
</dbReference>
<dbReference type="EMBL" id="SDWS01000004">
    <property type="protein sequence ID" value="RYB90770.1"/>
    <property type="molecule type" value="Genomic_DNA"/>
</dbReference>
<dbReference type="PRINTS" id="PR00080">
    <property type="entry name" value="SDRFAMILY"/>
</dbReference>
<dbReference type="InterPro" id="IPR057326">
    <property type="entry name" value="KR_dom"/>
</dbReference>
<evidence type="ECO:0000256" key="2">
    <source>
        <dbReference type="RuleBase" id="RU000363"/>
    </source>
</evidence>
<dbReference type="InterPro" id="IPR036291">
    <property type="entry name" value="NAD(P)-bd_dom_sf"/>
</dbReference>
<feature type="domain" description="Ketoreductase" evidence="3">
    <location>
        <begin position="208"/>
        <end position="383"/>
    </location>
</feature>
<gene>
    <name evidence="4" type="ORF">EUA06_10835</name>
</gene>
<comment type="caution">
    <text evidence="4">The sequence shown here is derived from an EMBL/GenBank/DDBJ whole genome shotgun (WGS) entry which is preliminary data.</text>
</comment>
<dbReference type="PRINTS" id="PR00081">
    <property type="entry name" value="GDHRDH"/>
</dbReference>
<dbReference type="Pfam" id="PF00106">
    <property type="entry name" value="adh_short"/>
    <property type="match status" value="1"/>
</dbReference>
<dbReference type="GO" id="GO:0016616">
    <property type="term" value="F:oxidoreductase activity, acting on the CH-OH group of donors, NAD or NADP as acceptor"/>
    <property type="evidence" value="ECO:0007669"/>
    <property type="project" value="UniProtKB-ARBA"/>
</dbReference>
<dbReference type="PROSITE" id="PS00061">
    <property type="entry name" value="ADH_SHORT"/>
    <property type="match status" value="1"/>
</dbReference>
<dbReference type="InterPro" id="IPR020904">
    <property type="entry name" value="Sc_DH/Rdtase_CS"/>
</dbReference>
<evidence type="ECO:0000313" key="4">
    <source>
        <dbReference type="EMBL" id="RYB90770.1"/>
    </source>
</evidence>
<dbReference type="NCBIfam" id="NF006110">
    <property type="entry name" value="PRK08261.1"/>
    <property type="match status" value="1"/>
</dbReference>
<evidence type="ECO:0000259" key="3">
    <source>
        <dbReference type="SMART" id="SM00822"/>
    </source>
</evidence>
<dbReference type="OrthoDB" id="9808187at2"/>
<accession>A0A4Q2RPC4</accession>
<dbReference type="InterPro" id="IPR002347">
    <property type="entry name" value="SDR_fam"/>
</dbReference>
<evidence type="ECO:0000313" key="5">
    <source>
        <dbReference type="Proteomes" id="UP000291838"/>
    </source>
</evidence>
<proteinExistence type="inferred from homology"/>
<name>A0A4Q2RPC4_9ACTN</name>
<sequence>MSDRYQGFVSTSIGQLFVKNLGLPNPTELERWTDGAALVDGVVVLGGEGRLTEVLPTTLDGLGIASTTELDEGARAKALVFDATGITDTAGLVALQEFFTPLMRRLETCPRVVVLGTPPETVTGSERIAQRALEGFTRSLGKEIGRGGAVQLVYVAPAADGATGSTLAFLLSPKSAYVSGQVVRIGAHGATAAGSDQVEDWSRPLAGKVALVTGASRGIGEEIARVLHRDGATVVGVDVPQAASELQTLMAELEGDHLVLDITAKDAPQRIAHHLREHHGGVDVVVHNAGITRDKKLANMAEDRWSSVIAVNLTAPELITRELLDAGVINEGGRIVGVASIAGIAGNVGQTNYATSKAGVIGFVESLRDELDNGITVNAVAPGFIITQMTAAVPFATREVGQRLNAMSQGGLPVDVAETIAWFASAGSGAVNGNVVRVCGQMMLGA</sequence>
<dbReference type="AlphaFoldDB" id="A0A4Q2RPC4"/>
<evidence type="ECO:0000256" key="1">
    <source>
        <dbReference type="ARBA" id="ARBA00006484"/>
    </source>
</evidence>